<name>A0ABY4JBL6_9BACT</name>
<sequence length="390" mass="43543">MKIVPYQLVLLGERSSADMAAFKEDFLTRVSELGIDPSTHVKILYSDNLTSFQSSAPLVAVFFGSPGFLATEAEAAQRVVDTGFMIIPVVDSLDYYQTLVPECLYPVNGFALQTASGGVAAVTSAVLETLNLLRRTRKLFISYRRKESKVAAIQLYEHLDSCGFDVFLDTLSIRPGEPFQEVLWHKLSDTDVVILLDTPGYLQSRWTSEELAKASAMSIGIIQVIWPGHQPDPITSLCERLYLSSQDVTPDANEQLSFTDDAVAEIAKLAESLRARSLSARYYNLVGELKLSASELDIEVILQPQQFVIIKTPHKEIAAIPTVGVPEAMRYQEFSELLVAVHDSTSDGAVLLYDDNNLRKRWQEHLQWLDTHLPIKSVRIAHIKQWLTSL</sequence>
<evidence type="ECO:0000313" key="2">
    <source>
        <dbReference type="EMBL" id="UPL50214.1"/>
    </source>
</evidence>
<keyword evidence="3" id="KW-1185">Reference proteome</keyword>
<feature type="domain" description="TIR" evidence="1">
    <location>
        <begin position="135"/>
        <end position="277"/>
    </location>
</feature>
<reference evidence="2 3" key="1">
    <citation type="submission" date="2022-04" db="EMBL/GenBank/DDBJ databases">
        <title>Hymenobacter sp. isolated from the air.</title>
        <authorList>
            <person name="Won M."/>
            <person name="Lee C.-M."/>
            <person name="Woen H.-Y."/>
            <person name="Kwon S.-W."/>
        </authorList>
    </citation>
    <scope>NUCLEOTIDE SEQUENCE [LARGE SCALE GENOMIC DNA]</scope>
    <source>
        <strain evidence="3">5516 S-25</strain>
    </source>
</reference>
<dbReference type="Pfam" id="PF13676">
    <property type="entry name" value="TIR_2"/>
    <property type="match status" value="1"/>
</dbReference>
<dbReference type="RefSeq" id="WP_247976254.1">
    <property type="nucleotide sequence ID" value="NZ_CP095848.1"/>
</dbReference>
<organism evidence="2 3">
    <name type="scientific">Hymenobacter sublimis</name>
    <dbReference type="NCBI Taxonomy" id="2933777"/>
    <lineage>
        <taxon>Bacteria</taxon>
        <taxon>Pseudomonadati</taxon>
        <taxon>Bacteroidota</taxon>
        <taxon>Cytophagia</taxon>
        <taxon>Cytophagales</taxon>
        <taxon>Hymenobacteraceae</taxon>
        <taxon>Hymenobacter</taxon>
    </lineage>
</organism>
<proteinExistence type="predicted"/>
<evidence type="ECO:0000259" key="1">
    <source>
        <dbReference type="PROSITE" id="PS50104"/>
    </source>
</evidence>
<dbReference type="Gene3D" id="3.40.50.10140">
    <property type="entry name" value="Toll/interleukin-1 receptor homology (TIR) domain"/>
    <property type="match status" value="1"/>
</dbReference>
<evidence type="ECO:0000313" key="3">
    <source>
        <dbReference type="Proteomes" id="UP000829647"/>
    </source>
</evidence>
<dbReference type="InterPro" id="IPR000157">
    <property type="entry name" value="TIR_dom"/>
</dbReference>
<accession>A0ABY4JBL6</accession>
<dbReference type="InterPro" id="IPR035897">
    <property type="entry name" value="Toll_tir_struct_dom_sf"/>
</dbReference>
<gene>
    <name evidence="2" type="ORF">MWH26_04725</name>
</gene>
<dbReference type="Proteomes" id="UP000829647">
    <property type="component" value="Chromosome"/>
</dbReference>
<protein>
    <submittedName>
        <fullName evidence="2">Toll/interleukin-1 receptor domain-containing protein</fullName>
    </submittedName>
</protein>
<dbReference type="EMBL" id="CP095848">
    <property type="protein sequence ID" value="UPL50214.1"/>
    <property type="molecule type" value="Genomic_DNA"/>
</dbReference>
<keyword evidence="2" id="KW-0675">Receptor</keyword>
<dbReference type="SUPFAM" id="SSF52200">
    <property type="entry name" value="Toll/Interleukin receptor TIR domain"/>
    <property type="match status" value="1"/>
</dbReference>
<dbReference type="PROSITE" id="PS50104">
    <property type="entry name" value="TIR"/>
    <property type="match status" value="1"/>
</dbReference>